<dbReference type="RefSeq" id="WP_095618377.1">
    <property type="nucleotide sequence ID" value="NZ_NSKD01000008.1"/>
</dbReference>
<evidence type="ECO:0000313" key="1">
    <source>
        <dbReference type="EMBL" id="PAU77812.1"/>
    </source>
</evidence>
<sequence length="376" mass="43641">MAFIESLGSIEPEEWNRLRGTHSPFLRHEFLFGLEATGCTTTATGWTPHHWIERNSEGQLMAALPCYRKHHSFGEYVFDWAWAEAWAHYGRDYYPKLLSAVPFTPCEGPRLLLHPDADGASTGFRSTQAVLAELEGGSYSSWHLLFPDAESQHHLDRDQWLRRLSCEFHWHNPGYPDFEGFLATLKSRKRKQIRRERRLVADQGIDFRHYAGSDGIPESALEAFHVFYQATYLKRGQRPYLNREFFQYLADRMPEQLTLVMAVHQGHYVAAALFLHDSERLYGRYWGCLEEYDQLHFETCYYQGIDLCIERGLSRFDAGAQGEHKLKRGFQPELFESFHWVADEQLRPAVADFCRREAAAVRAYASEVMAELPFSG</sequence>
<dbReference type="EMBL" id="NSKD01000008">
    <property type="protein sequence ID" value="PAU77812.1"/>
    <property type="molecule type" value="Genomic_DNA"/>
</dbReference>
<proteinExistence type="predicted"/>
<dbReference type="Proteomes" id="UP000218896">
    <property type="component" value="Unassembled WGS sequence"/>
</dbReference>
<dbReference type="SUPFAM" id="SSF55729">
    <property type="entry name" value="Acyl-CoA N-acyltransferases (Nat)"/>
    <property type="match status" value="1"/>
</dbReference>
<dbReference type="PANTHER" id="PTHR47017:SF1">
    <property type="entry name" value="ACYL-COA"/>
    <property type="match status" value="1"/>
</dbReference>
<dbReference type="PANTHER" id="PTHR47017">
    <property type="entry name" value="ACYL-COA"/>
    <property type="match status" value="1"/>
</dbReference>
<dbReference type="GO" id="GO:0016740">
    <property type="term" value="F:transferase activity"/>
    <property type="evidence" value="ECO:0007669"/>
    <property type="project" value="UniProtKB-KW"/>
</dbReference>
<organism evidence="1 2">
    <name type="scientific">Halovibrio salipaludis</name>
    <dbReference type="NCBI Taxonomy" id="2032626"/>
    <lineage>
        <taxon>Bacteria</taxon>
        <taxon>Pseudomonadati</taxon>
        <taxon>Pseudomonadota</taxon>
        <taxon>Gammaproteobacteria</taxon>
        <taxon>Oceanospirillales</taxon>
        <taxon>Halomonadaceae</taxon>
        <taxon>Halovibrio</taxon>
    </lineage>
</organism>
<name>A0A2A2EZP1_9GAMM</name>
<gene>
    <name evidence="1" type="ORF">CK501_14035</name>
</gene>
<dbReference type="Gene3D" id="3.40.630.30">
    <property type="match status" value="1"/>
</dbReference>
<evidence type="ECO:0000313" key="2">
    <source>
        <dbReference type="Proteomes" id="UP000218896"/>
    </source>
</evidence>
<protein>
    <submittedName>
        <fullName evidence="1">GNAT family N-acetyltransferase</fullName>
    </submittedName>
</protein>
<dbReference type="InterPro" id="IPR016181">
    <property type="entry name" value="Acyl_CoA_acyltransferase"/>
</dbReference>
<dbReference type="Pfam" id="PF04339">
    <property type="entry name" value="FemAB_like"/>
    <property type="match status" value="1"/>
</dbReference>
<dbReference type="OrthoDB" id="9776898at2"/>
<keyword evidence="2" id="KW-1185">Reference proteome</keyword>
<dbReference type="AlphaFoldDB" id="A0A2A2EZP1"/>
<comment type="caution">
    <text evidence="1">The sequence shown here is derived from an EMBL/GenBank/DDBJ whole genome shotgun (WGS) entry which is preliminary data.</text>
</comment>
<reference evidence="1 2" key="1">
    <citation type="submission" date="2017-08" db="EMBL/GenBank/DDBJ databases">
        <title>Halovibrio sewagensis sp. nov., isolated from wastewater of high salinity.</title>
        <authorList>
            <person name="Dong X."/>
            <person name="Zhang G."/>
        </authorList>
    </citation>
    <scope>NUCLEOTIDE SEQUENCE [LARGE SCALE GENOMIC DNA]</scope>
    <source>
        <strain evidence="1 2">YL5-2</strain>
    </source>
</reference>
<accession>A0A2A2EZP1</accession>
<keyword evidence="1" id="KW-0808">Transferase</keyword>
<dbReference type="InterPro" id="IPR007434">
    <property type="entry name" value="FemAB-like"/>
</dbReference>